<evidence type="ECO:0000256" key="3">
    <source>
        <dbReference type="ARBA" id="ARBA00022989"/>
    </source>
</evidence>
<organism evidence="6 7">
    <name type="scientific">Serinibacter arcticus</name>
    <dbReference type="NCBI Taxonomy" id="1655435"/>
    <lineage>
        <taxon>Bacteria</taxon>
        <taxon>Bacillati</taxon>
        <taxon>Actinomycetota</taxon>
        <taxon>Actinomycetes</taxon>
        <taxon>Micrococcales</taxon>
        <taxon>Beutenbergiaceae</taxon>
        <taxon>Serinibacter</taxon>
    </lineage>
</organism>
<dbReference type="RefSeq" id="WP_109229948.1">
    <property type="nucleotide sequence ID" value="NZ_PYHR01000002.1"/>
</dbReference>
<name>A0A2U1ZX63_9MICO</name>
<dbReference type="Gene3D" id="1.20.120.1630">
    <property type="match status" value="1"/>
</dbReference>
<dbReference type="OrthoDB" id="941586at2"/>
<feature type="transmembrane region" description="Helical" evidence="5">
    <location>
        <begin position="99"/>
        <end position="119"/>
    </location>
</feature>
<evidence type="ECO:0000313" key="6">
    <source>
        <dbReference type="EMBL" id="PWD51569.1"/>
    </source>
</evidence>
<sequence length="435" mass="46387">MTGPELDPAVVRGLGMLLPLVGVLVLVLRRRPTRGEVGAAVTAGAWAALSLLAVNVLAVEIGWWSFGAGAAVWFGIPVDLWLAWSLLWGALPALALREVPAVVVGIAVVWLDLVAMPQLEPLVLLTTTPGVRHWLVGEAVALVVVLLPALVLAGLTLQHRHASVRAWGQAVWATGLVVALPAITLVADREPGAGPGTGRLGTGLQVVVLLGLPALAAMRELALVGRGTPLPFDPPVRLVTSGPYAYVRNPMQLSVVLVQLALAALLGEPLLLLAGVVSVGFLVGLAKGLEDRQLEADFATAWRRYRAEVREWWPRWRPWPGRPVGTLYAAGDCDLCTGVGGWFARRSPVALRIRAAAEHPESLRRIRYESPGVRVDGVRAVARALEHLGLGWALIGWGLDLPAVRHFAQLCADVFGAGPRAEVERPPVVLDARNR</sequence>
<keyword evidence="7" id="KW-1185">Reference proteome</keyword>
<evidence type="ECO:0000256" key="1">
    <source>
        <dbReference type="ARBA" id="ARBA00004127"/>
    </source>
</evidence>
<protein>
    <submittedName>
        <fullName evidence="6">Phospholipid methyltransferase</fullName>
    </submittedName>
</protein>
<feature type="transmembrane region" description="Helical" evidence="5">
    <location>
        <begin position="6"/>
        <end position="28"/>
    </location>
</feature>
<feature type="transmembrane region" description="Helical" evidence="5">
    <location>
        <begin position="63"/>
        <end position="87"/>
    </location>
</feature>
<keyword evidence="6" id="KW-0489">Methyltransferase</keyword>
<dbReference type="Pfam" id="PF04191">
    <property type="entry name" value="PEMT"/>
    <property type="match status" value="1"/>
</dbReference>
<proteinExistence type="predicted"/>
<dbReference type="GO" id="GO:0008168">
    <property type="term" value="F:methyltransferase activity"/>
    <property type="evidence" value="ECO:0007669"/>
    <property type="project" value="UniProtKB-KW"/>
</dbReference>
<keyword evidence="6" id="KW-0808">Transferase</keyword>
<reference evidence="6 7" key="1">
    <citation type="submission" date="2018-03" db="EMBL/GenBank/DDBJ databases">
        <title>Genome assembly of novel Miniimonas species PCH200.</title>
        <authorList>
            <person name="Thakur V."/>
            <person name="Kumar V."/>
            <person name="Singh D."/>
        </authorList>
    </citation>
    <scope>NUCLEOTIDE SEQUENCE [LARGE SCALE GENOMIC DNA]</scope>
    <source>
        <strain evidence="6 7">PCH200</strain>
    </source>
</reference>
<keyword evidence="4 5" id="KW-0472">Membrane</keyword>
<dbReference type="GO" id="GO:0012505">
    <property type="term" value="C:endomembrane system"/>
    <property type="evidence" value="ECO:0007669"/>
    <property type="project" value="UniProtKB-SubCell"/>
</dbReference>
<dbReference type="Proteomes" id="UP000245166">
    <property type="component" value="Unassembled WGS sequence"/>
</dbReference>
<feature type="transmembrane region" description="Helical" evidence="5">
    <location>
        <begin position="169"/>
        <end position="187"/>
    </location>
</feature>
<dbReference type="InterPro" id="IPR007318">
    <property type="entry name" value="Phopholipid_MeTrfase"/>
</dbReference>
<evidence type="ECO:0000256" key="5">
    <source>
        <dbReference type="SAM" id="Phobius"/>
    </source>
</evidence>
<dbReference type="GO" id="GO:0032259">
    <property type="term" value="P:methylation"/>
    <property type="evidence" value="ECO:0007669"/>
    <property type="project" value="UniProtKB-KW"/>
</dbReference>
<gene>
    <name evidence="6" type="ORF">C8046_13890</name>
</gene>
<evidence type="ECO:0000313" key="7">
    <source>
        <dbReference type="Proteomes" id="UP000245166"/>
    </source>
</evidence>
<dbReference type="EMBL" id="PYHR01000002">
    <property type="protein sequence ID" value="PWD51569.1"/>
    <property type="molecule type" value="Genomic_DNA"/>
</dbReference>
<dbReference type="AlphaFoldDB" id="A0A2U1ZX63"/>
<keyword evidence="3 5" id="KW-1133">Transmembrane helix</keyword>
<feature type="transmembrane region" description="Helical" evidence="5">
    <location>
        <begin position="139"/>
        <end position="157"/>
    </location>
</feature>
<accession>A0A2U1ZX63</accession>
<evidence type="ECO:0000256" key="4">
    <source>
        <dbReference type="ARBA" id="ARBA00023136"/>
    </source>
</evidence>
<comment type="caution">
    <text evidence="6">The sequence shown here is derived from an EMBL/GenBank/DDBJ whole genome shotgun (WGS) entry which is preliminary data.</text>
</comment>
<keyword evidence="2 5" id="KW-0812">Transmembrane</keyword>
<feature type="transmembrane region" description="Helical" evidence="5">
    <location>
        <begin position="37"/>
        <end position="57"/>
    </location>
</feature>
<comment type="subcellular location">
    <subcellularLocation>
        <location evidence="1">Endomembrane system</location>
        <topology evidence="1">Multi-pass membrane protein</topology>
    </subcellularLocation>
</comment>
<feature type="transmembrane region" description="Helical" evidence="5">
    <location>
        <begin position="256"/>
        <end position="283"/>
    </location>
</feature>
<evidence type="ECO:0000256" key="2">
    <source>
        <dbReference type="ARBA" id="ARBA00022692"/>
    </source>
</evidence>